<keyword evidence="7" id="KW-1185">Reference proteome</keyword>
<dbReference type="SUPFAM" id="SSF101116">
    <property type="entry name" value="Flagellar export chaperone FliS"/>
    <property type="match status" value="1"/>
</dbReference>
<dbReference type="NCBIfam" id="TIGR00208">
    <property type="entry name" value="fliS"/>
    <property type="match status" value="1"/>
</dbReference>
<dbReference type="CDD" id="cd16098">
    <property type="entry name" value="FliS"/>
    <property type="match status" value="1"/>
</dbReference>
<comment type="similarity">
    <text evidence="2">Belongs to the FliS family.</text>
</comment>
<keyword evidence="4" id="KW-1005">Bacterial flagellum biogenesis</keyword>
<dbReference type="Proteomes" id="UP000002892">
    <property type="component" value="Chromosome"/>
</dbReference>
<dbReference type="OrthoDB" id="1524959at2"/>
<gene>
    <name evidence="6" type="ordered locus">Desaci_3837</name>
</gene>
<dbReference type="GO" id="GO:0044780">
    <property type="term" value="P:bacterial-type flagellum assembly"/>
    <property type="evidence" value="ECO:0007669"/>
    <property type="project" value="InterPro"/>
</dbReference>
<sequence length="141" mass="15955">MATKTITAKSDSAYDISALETASPEMLTLMLYDGALRFLQQARGALAEEDKESAAKWLGKLQDIFVELNTSLDMTQGEIAQNMRRLYEFYLQEVTLAQVEKSADRLQAVEEFLVRFRATWEEAARIYNTTKGLKQAESSDD</sequence>
<comment type="subcellular location">
    <subcellularLocation>
        <location evidence="1">Cytoplasm</location>
        <location evidence="1">Cytosol</location>
    </subcellularLocation>
</comment>
<organism evidence="6 7">
    <name type="scientific">Desulfosporosinus acidiphilus (strain DSM 22704 / JCM 16185 / SJ4)</name>
    <dbReference type="NCBI Taxonomy" id="646529"/>
    <lineage>
        <taxon>Bacteria</taxon>
        <taxon>Bacillati</taxon>
        <taxon>Bacillota</taxon>
        <taxon>Clostridia</taxon>
        <taxon>Eubacteriales</taxon>
        <taxon>Desulfitobacteriaceae</taxon>
        <taxon>Desulfosporosinus</taxon>
    </lineage>
</organism>
<evidence type="ECO:0000256" key="2">
    <source>
        <dbReference type="ARBA" id="ARBA00008787"/>
    </source>
</evidence>
<dbReference type="AlphaFoldDB" id="U3GJN1"/>
<dbReference type="EMBL" id="CP003639">
    <property type="protein sequence ID" value="AFM42718.1"/>
    <property type="molecule type" value="Genomic_DNA"/>
</dbReference>
<reference evidence="6 7" key="1">
    <citation type="journal article" date="2012" name="J. Bacteriol.">
        <title>Complete genome sequences of Desulfosporosinus orientis DSM765T, Desulfosporosinus youngiae DSM17734T, Desulfosporosinus meridiei DSM13257T, and Desulfosporosinus acidiphilus DSM22704T.</title>
        <authorList>
            <person name="Pester M."/>
            <person name="Brambilla E."/>
            <person name="Alazard D."/>
            <person name="Rattei T."/>
            <person name="Weinmaier T."/>
            <person name="Han J."/>
            <person name="Lucas S."/>
            <person name="Lapidus A."/>
            <person name="Cheng J.F."/>
            <person name="Goodwin L."/>
            <person name="Pitluck S."/>
            <person name="Peters L."/>
            <person name="Ovchinnikova G."/>
            <person name="Teshima H."/>
            <person name="Detter J.C."/>
            <person name="Han C.S."/>
            <person name="Tapia R."/>
            <person name="Land M.L."/>
            <person name="Hauser L."/>
            <person name="Kyrpides N.C."/>
            <person name="Ivanova N.N."/>
            <person name="Pagani I."/>
            <person name="Huntmann M."/>
            <person name="Wei C.L."/>
            <person name="Davenport K.W."/>
            <person name="Daligault H."/>
            <person name="Chain P.S."/>
            <person name="Chen A."/>
            <person name="Mavromatis K."/>
            <person name="Markowitz V."/>
            <person name="Szeto E."/>
            <person name="Mikhailova N."/>
            <person name="Pati A."/>
            <person name="Wagner M."/>
            <person name="Woyke T."/>
            <person name="Ollivier B."/>
            <person name="Klenk H.P."/>
            <person name="Spring S."/>
            <person name="Loy A."/>
        </authorList>
    </citation>
    <scope>NUCLEOTIDE SEQUENCE [LARGE SCALE GENOMIC DNA]</scope>
    <source>
        <strain evidence="7">DSM 22704 / JCM 16185 / SJ4</strain>
    </source>
</reference>
<keyword evidence="6" id="KW-0282">Flagellum</keyword>
<keyword evidence="3" id="KW-0963">Cytoplasm</keyword>
<evidence type="ECO:0000256" key="3">
    <source>
        <dbReference type="ARBA" id="ARBA00022490"/>
    </source>
</evidence>
<evidence type="ECO:0000256" key="4">
    <source>
        <dbReference type="ARBA" id="ARBA00022795"/>
    </source>
</evidence>
<keyword evidence="6" id="KW-0966">Cell projection</keyword>
<dbReference type="eggNOG" id="COG1516">
    <property type="taxonomic scope" value="Bacteria"/>
</dbReference>
<dbReference type="HOGENOM" id="CLU_080373_4_2_9"/>
<dbReference type="InterPro" id="IPR036584">
    <property type="entry name" value="FliS_sf"/>
</dbReference>
<dbReference type="Pfam" id="PF02561">
    <property type="entry name" value="FliS"/>
    <property type="match status" value="1"/>
</dbReference>
<dbReference type="GO" id="GO:0005829">
    <property type="term" value="C:cytosol"/>
    <property type="evidence" value="ECO:0007669"/>
    <property type="project" value="UniProtKB-SubCell"/>
</dbReference>
<dbReference type="PANTHER" id="PTHR34773">
    <property type="entry name" value="FLAGELLAR SECRETION CHAPERONE FLIS"/>
    <property type="match status" value="1"/>
</dbReference>
<accession>U3GJN1</accession>
<protein>
    <submittedName>
        <fullName evidence="6">Flagellar biosynthetic protein FliS</fullName>
    </submittedName>
</protein>
<proteinExistence type="inferred from homology"/>
<name>U3GJN1_DESAJ</name>
<keyword evidence="5" id="KW-0143">Chaperone</keyword>
<dbReference type="GO" id="GO:0071973">
    <property type="term" value="P:bacterial-type flagellum-dependent cell motility"/>
    <property type="evidence" value="ECO:0007669"/>
    <property type="project" value="TreeGrafter"/>
</dbReference>
<dbReference type="InterPro" id="IPR003713">
    <property type="entry name" value="FliS"/>
</dbReference>
<dbReference type="STRING" id="646529.Desaci_3837"/>
<dbReference type="Gene3D" id="1.20.120.340">
    <property type="entry name" value="Flagellar protein FliS"/>
    <property type="match status" value="1"/>
</dbReference>
<evidence type="ECO:0000256" key="5">
    <source>
        <dbReference type="ARBA" id="ARBA00023186"/>
    </source>
</evidence>
<evidence type="ECO:0000313" key="7">
    <source>
        <dbReference type="Proteomes" id="UP000002892"/>
    </source>
</evidence>
<evidence type="ECO:0000313" key="6">
    <source>
        <dbReference type="EMBL" id="AFM42718.1"/>
    </source>
</evidence>
<dbReference type="KEGG" id="dai:Desaci_3837"/>
<dbReference type="RefSeq" id="WP_014828705.1">
    <property type="nucleotide sequence ID" value="NC_018068.1"/>
</dbReference>
<keyword evidence="6" id="KW-0969">Cilium</keyword>
<dbReference type="PANTHER" id="PTHR34773:SF1">
    <property type="entry name" value="FLAGELLAR SECRETION CHAPERONE FLIS"/>
    <property type="match status" value="1"/>
</dbReference>
<evidence type="ECO:0000256" key="1">
    <source>
        <dbReference type="ARBA" id="ARBA00004514"/>
    </source>
</evidence>